<dbReference type="Pfam" id="PF00069">
    <property type="entry name" value="Pkinase"/>
    <property type="match status" value="1"/>
</dbReference>
<reference evidence="9" key="1">
    <citation type="submission" date="2016-10" db="EMBL/GenBank/DDBJ databases">
        <authorList>
            <person name="Varghese N."/>
            <person name="Submissions S."/>
        </authorList>
    </citation>
    <scope>NUCLEOTIDE SEQUENCE [LARGE SCALE GENOMIC DNA]</scope>
    <source>
        <strain evidence="9">DSM 23317</strain>
    </source>
</reference>
<evidence type="ECO:0000259" key="6">
    <source>
        <dbReference type="PROSITE" id="PS50011"/>
    </source>
</evidence>
<dbReference type="InterPro" id="IPR000719">
    <property type="entry name" value="Prot_kinase_dom"/>
</dbReference>
<organism evidence="8 9">
    <name type="scientific">Ferrimonas sediminum</name>
    <dbReference type="NCBI Taxonomy" id="718193"/>
    <lineage>
        <taxon>Bacteria</taxon>
        <taxon>Pseudomonadati</taxon>
        <taxon>Pseudomonadota</taxon>
        <taxon>Gammaproteobacteria</taxon>
        <taxon>Alteromonadales</taxon>
        <taxon>Ferrimonadaceae</taxon>
        <taxon>Ferrimonas</taxon>
    </lineage>
</organism>
<keyword evidence="1 8" id="KW-0723">Serine/threonine-protein kinase</keyword>
<dbReference type="PROSITE" id="PS00108">
    <property type="entry name" value="PROTEIN_KINASE_ST"/>
    <property type="match status" value="1"/>
</dbReference>
<evidence type="ECO:0000256" key="1">
    <source>
        <dbReference type="ARBA" id="ARBA00022527"/>
    </source>
</evidence>
<accession>A0A1G8XLX7</accession>
<proteinExistence type="predicted"/>
<dbReference type="CDD" id="cd14014">
    <property type="entry name" value="STKc_PknB_like"/>
    <property type="match status" value="1"/>
</dbReference>
<dbReference type="AlphaFoldDB" id="A0A1G8XLX7"/>
<evidence type="ECO:0000256" key="3">
    <source>
        <dbReference type="ARBA" id="ARBA00022741"/>
    </source>
</evidence>
<dbReference type="SUPFAM" id="SSF81606">
    <property type="entry name" value="PP2C-like"/>
    <property type="match status" value="1"/>
</dbReference>
<evidence type="ECO:0000313" key="8">
    <source>
        <dbReference type="EMBL" id="SDJ91174.1"/>
    </source>
</evidence>
<sequence>MSANPVSSQTRLSLAFGGHSAAGAKAANQDAFALGRPGAREAEHHGWAAALADGVSNASHGGPAAVLSVTSFVQDFYATPASWGTHRRASKLLAALNQWLCHCGLGRQQWLTTFSALVLKGNQGYLYQVGDSQVALIRDGQWQVLTASHNNGRVLTRALGAEPHLRVDTHQLQLQAGDRFLLSSDGFHDHLKPKQIKAELARQNDLETTAQRLVQLAQEHGSRDNVSCLIIEVQQCPGDQPQQLLQQWQHLAIPPILAAGQSLDHYQVVRCLHASPRSHLYLVRDRQQGGLWVLKAPSPNLEDHHSQLAALAREAWVGQCLSHPNLMTTRLNHNSRFLYLICEYIDGQTLSQWHQDHPNPEIQRLRPVVDGIVAGLRALQRQQMVHRDLKPDNVMIDTDGNIKLIDFGSMGAGSLQELPGWQQLSQAVGTADYSAPETQLEQPADNRSDLFSLGVILYELVCGQLPYASKRPGQRRRLSDWRYRSLRQWQPNQPLWLDSLLEQATAADPKRRLSSLSELQQRLHHPQTGGNERSLPLARRYPVRFWQGVSAILMAALVAQWLVG</sequence>
<keyword evidence="5" id="KW-0067">ATP-binding</keyword>
<dbReference type="Gene3D" id="3.30.200.20">
    <property type="entry name" value="Phosphorylase Kinase, domain 1"/>
    <property type="match status" value="1"/>
</dbReference>
<dbReference type="OrthoDB" id="9801841at2"/>
<keyword evidence="3" id="KW-0547">Nucleotide-binding</keyword>
<dbReference type="CDD" id="cd00143">
    <property type="entry name" value="PP2Cc"/>
    <property type="match status" value="1"/>
</dbReference>
<protein>
    <submittedName>
        <fullName evidence="8">Serine/threonine protein kinase</fullName>
    </submittedName>
</protein>
<dbReference type="InterPro" id="IPR011009">
    <property type="entry name" value="Kinase-like_dom_sf"/>
</dbReference>
<dbReference type="RefSeq" id="WP_090367024.1">
    <property type="nucleotide sequence ID" value="NZ_FNEM01000015.1"/>
</dbReference>
<feature type="domain" description="PPM-type phosphatase" evidence="7">
    <location>
        <begin position="15"/>
        <end position="233"/>
    </location>
</feature>
<dbReference type="Pfam" id="PF13672">
    <property type="entry name" value="PP2C_2"/>
    <property type="match status" value="1"/>
</dbReference>
<dbReference type="Gene3D" id="1.10.510.10">
    <property type="entry name" value="Transferase(Phosphotransferase) domain 1"/>
    <property type="match status" value="1"/>
</dbReference>
<evidence type="ECO:0000256" key="2">
    <source>
        <dbReference type="ARBA" id="ARBA00022679"/>
    </source>
</evidence>
<dbReference type="Gene3D" id="3.60.40.10">
    <property type="entry name" value="PPM-type phosphatase domain"/>
    <property type="match status" value="1"/>
</dbReference>
<name>A0A1G8XLX7_9GAMM</name>
<dbReference type="EMBL" id="FNEM01000015">
    <property type="protein sequence ID" value="SDJ91174.1"/>
    <property type="molecule type" value="Genomic_DNA"/>
</dbReference>
<dbReference type="InterPro" id="IPR008271">
    <property type="entry name" value="Ser/Thr_kinase_AS"/>
</dbReference>
<dbReference type="GO" id="GO:0004674">
    <property type="term" value="F:protein serine/threonine kinase activity"/>
    <property type="evidence" value="ECO:0007669"/>
    <property type="project" value="UniProtKB-KW"/>
</dbReference>
<evidence type="ECO:0000256" key="4">
    <source>
        <dbReference type="ARBA" id="ARBA00022777"/>
    </source>
</evidence>
<keyword evidence="9" id="KW-1185">Reference proteome</keyword>
<evidence type="ECO:0000256" key="5">
    <source>
        <dbReference type="ARBA" id="ARBA00022840"/>
    </source>
</evidence>
<keyword evidence="2" id="KW-0808">Transferase</keyword>
<evidence type="ECO:0000259" key="7">
    <source>
        <dbReference type="PROSITE" id="PS51746"/>
    </source>
</evidence>
<dbReference type="SMART" id="SM00332">
    <property type="entry name" value="PP2Cc"/>
    <property type="match status" value="1"/>
</dbReference>
<dbReference type="SUPFAM" id="SSF56112">
    <property type="entry name" value="Protein kinase-like (PK-like)"/>
    <property type="match status" value="1"/>
</dbReference>
<dbReference type="GO" id="GO:0005524">
    <property type="term" value="F:ATP binding"/>
    <property type="evidence" value="ECO:0007669"/>
    <property type="project" value="UniProtKB-KW"/>
</dbReference>
<dbReference type="PROSITE" id="PS51746">
    <property type="entry name" value="PPM_2"/>
    <property type="match status" value="1"/>
</dbReference>
<dbReference type="SMART" id="SM00331">
    <property type="entry name" value="PP2C_SIG"/>
    <property type="match status" value="1"/>
</dbReference>
<dbReference type="PROSITE" id="PS50011">
    <property type="entry name" value="PROTEIN_KINASE_DOM"/>
    <property type="match status" value="1"/>
</dbReference>
<keyword evidence="4 8" id="KW-0418">Kinase</keyword>
<dbReference type="SMART" id="SM00220">
    <property type="entry name" value="S_TKc"/>
    <property type="match status" value="1"/>
</dbReference>
<evidence type="ECO:0000313" key="9">
    <source>
        <dbReference type="Proteomes" id="UP000199527"/>
    </source>
</evidence>
<feature type="domain" description="Protein kinase" evidence="6">
    <location>
        <begin position="266"/>
        <end position="528"/>
    </location>
</feature>
<dbReference type="InterPro" id="IPR001932">
    <property type="entry name" value="PPM-type_phosphatase-like_dom"/>
</dbReference>
<dbReference type="Proteomes" id="UP000199527">
    <property type="component" value="Unassembled WGS sequence"/>
</dbReference>
<gene>
    <name evidence="8" type="ORF">SAMN04488540_11571</name>
</gene>
<dbReference type="PANTHER" id="PTHR24351">
    <property type="entry name" value="RIBOSOMAL PROTEIN S6 KINASE"/>
    <property type="match status" value="1"/>
</dbReference>
<dbReference type="InterPro" id="IPR036457">
    <property type="entry name" value="PPM-type-like_dom_sf"/>
</dbReference>